<evidence type="ECO:0000313" key="3">
    <source>
        <dbReference type="Proteomes" id="UP000244073"/>
    </source>
</evidence>
<comment type="caution">
    <text evidence="2">The sequence shown here is derived from an EMBL/GenBank/DDBJ whole genome shotgun (WGS) entry which is preliminary data.</text>
</comment>
<dbReference type="EMBL" id="MSFN02000010">
    <property type="protein sequence ID" value="PTU17454.1"/>
    <property type="molecule type" value="Genomic_DNA"/>
</dbReference>
<gene>
    <name evidence="2" type="ORF">P175DRAFT_089843</name>
</gene>
<reference evidence="2 3" key="1">
    <citation type="journal article" date="2018" name="Proc. Natl. Acad. Sci. U.S.A.">
        <title>Linking secondary metabolites to gene clusters through genome sequencing of six diverse Aspergillus species.</title>
        <authorList>
            <person name="Kaerboelling I."/>
            <person name="Vesth T.C."/>
            <person name="Frisvad J.C."/>
            <person name="Nybo J.L."/>
            <person name="Theobald S."/>
            <person name="Kuo A."/>
            <person name="Bowyer P."/>
            <person name="Matsuda Y."/>
            <person name="Mondo S."/>
            <person name="Lyhne E.K."/>
            <person name="Kogle M.E."/>
            <person name="Clum A."/>
            <person name="Lipzen A."/>
            <person name="Salamov A."/>
            <person name="Ngan C.Y."/>
            <person name="Daum C."/>
            <person name="Chiniquy J."/>
            <person name="Barry K."/>
            <person name="LaButti K."/>
            <person name="Haridas S."/>
            <person name="Simmons B.A."/>
            <person name="Magnuson J.K."/>
            <person name="Mortensen U.H."/>
            <person name="Larsen T.O."/>
            <person name="Grigoriev I.V."/>
            <person name="Baker S.E."/>
            <person name="Andersen M.R."/>
        </authorList>
    </citation>
    <scope>NUCLEOTIDE SEQUENCE [LARGE SCALE GENOMIC DNA]</scope>
    <source>
        <strain evidence="2 3">IBT 24754</strain>
    </source>
</reference>
<organism evidence="2 3">
    <name type="scientific">Aspergillus ochraceoroseus IBT 24754</name>
    <dbReference type="NCBI Taxonomy" id="1392256"/>
    <lineage>
        <taxon>Eukaryota</taxon>
        <taxon>Fungi</taxon>
        <taxon>Dikarya</taxon>
        <taxon>Ascomycota</taxon>
        <taxon>Pezizomycotina</taxon>
        <taxon>Eurotiomycetes</taxon>
        <taxon>Eurotiomycetidae</taxon>
        <taxon>Eurotiales</taxon>
        <taxon>Aspergillaceae</taxon>
        <taxon>Aspergillus</taxon>
        <taxon>Aspergillus subgen. Nidulantes</taxon>
    </lineage>
</organism>
<feature type="transmembrane region" description="Helical" evidence="1">
    <location>
        <begin position="26"/>
        <end position="48"/>
    </location>
</feature>
<accession>A0A2T5LME4</accession>
<evidence type="ECO:0000313" key="2">
    <source>
        <dbReference type="EMBL" id="PTU17454.1"/>
    </source>
</evidence>
<dbReference type="VEuPathDB" id="FungiDB:P175DRAFT_089843"/>
<dbReference type="GeneID" id="63818010"/>
<dbReference type="Proteomes" id="UP000244073">
    <property type="component" value="Unassembled WGS sequence"/>
</dbReference>
<evidence type="ECO:0000256" key="1">
    <source>
        <dbReference type="SAM" id="Phobius"/>
    </source>
</evidence>
<keyword evidence="1" id="KW-1133">Transmembrane helix</keyword>
<feature type="transmembrane region" description="Helical" evidence="1">
    <location>
        <begin position="105"/>
        <end position="125"/>
    </location>
</feature>
<dbReference type="RefSeq" id="XP_040748846.1">
    <property type="nucleotide sequence ID" value="XM_040901125.1"/>
</dbReference>
<keyword evidence="1" id="KW-0812">Transmembrane</keyword>
<sequence length="126" mass="14563">MGDAVGVSYNDGSIFFSLSLSLSFSLFFYSFFFCFMCQPTIPCLYFLHYDSPPPPLFASDACIRLSCLAWFCCYSCSLEGVWDCMICALVRVARIQYVRKEGRKEGSFVFFFLFFIFKLDDVHILQ</sequence>
<keyword evidence="1" id="KW-0472">Membrane</keyword>
<proteinExistence type="predicted"/>
<protein>
    <submittedName>
        <fullName evidence="2">Uncharacterized protein</fullName>
    </submittedName>
</protein>
<name>A0A2T5LME4_9EURO</name>
<dbReference type="AlphaFoldDB" id="A0A2T5LME4"/>